<dbReference type="GO" id="GO:0030311">
    <property type="term" value="P:poly-N-acetyllactosamine biosynthetic process"/>
    <property type="evidence" value="ECO:0007669"/>
    <property type="project" value="TreeGrafter"/>
</dbReference>
<evidence type="ECO:0000256" key="13">
    <source>
        <dbReference type="ARBA" id="ARBA00023211"/>
    </source>
</evidence>
<keyword evidence="12" id="KW-0325">Glycoprotein</keyword>
<dbReference type="InParanoid" id="A0A672K0H0"/>
<dbReference type="InterPro" id="IPR002659">
    <property type="entry name" value="Glyco_trans_31"/>
</dbReference>
<evidence type="ECO:0000256" key="4">
    <source>
        <dbReference type="ARBA" id="ARBA00008661"/>
    </source>
</evidence>
<dbReference type="Gene3D" id="3.90.550.50">
    <property type="match status" value="1"/>
</dbReference>
<evidence type="ECO:0000313" key="18">
    <source>
        <dbReference type="Proteomes" id="UP000472262"/>
    </source>
</evidence>
<dbReference type="FunFam" id="3.90.550.50:FF:000010">
    <property type="entry name" value="Hexosyltransferase"/>
    <property type="match status" value="1"/>
</dbReference>
<keyword evidence="9" id="KW-1133">Transmembrane helix</keyword>
<dbReference type="PANTHER" id="PTHR11214:SF87">
    <property type="entry name" value="UDP-GLCNAC:BETAGAL BETA-1,3-N-ACETYLGLUCOSAMINYLTRANSFERASE 8"/>
    <property type="match status" value="1"/>
</dbReference>
<evidence type="ECO:0000256" key="3">
    <source>
        <dbReference type="ARBA" id="ARBA00004922"/>
    </source>
</evidence>
<dbReference type="EC" id="2.4.1.-" evidence="16"/>
<evidence type="ECO:0000313" key="17">
    <source>
        <dbReference type="Ensembl" id="ENSSGRP00000002027.1"/>
    </source>
</evidence>
<dbReference type="Pfam" id="PF01762">
    <property type="entry name" value="Galactosyl_T"/>
    <property type="match status" value="1"/>
</dbReference>
<evidence type="ECO:0000256" key="14">
    <source>
        <dbReference type="ARBA" id="ARBA00050470"/>
    </source>
</evidence>
<keyword evidence="6" id="KW-0808">Transferase</keyword>
<keyword evidence="8" id="KW-0735">Signal-anchor</keyword>
<proteinExistence type="inferred from homology"/>
<evidence type="ECO:0000256" key="6">
    <source>
        <dbReference type="ARBA" id="ARBA00022679"/>
    </source>
</evidence>
<keyword evidence="13" id="KW-0464">Manganese</keyword>
<reference evidence="17" key="1">
    <citation type="submission" date="2025-08" db="UniProtKB">
        <authorList>
            <consortium name="Ensembl"/>
        </authorList>
    </citation>
    <scope>IDENTIFICATION</scope>
</reference>
<dbReference type="AlphaFoldDB" id="A0A672K0H0"/>
<evidence type="ECO:0000256" key="8">
    <source>
        <dbReference type="ARBA" id="ARBA00022968"/>
    </source>
</evidence>
<dbReference type="GO" id="GO:0008532">
    <property type="term" value="F:N-acetyllactosaminide beta-1,3-N-acetylglucosaminyltransferase activity"/>
    <property type="evidence" value="ECO:0007669"/>
    <property type="project" value="UniProtKB-EC"/>
</dbReference>
<comment type="subunit">
    <text evidence="15">Interacts with B3GNT8; this interaction greatly increases B3GNT2 catalytic activity, independently of B3GNT8 enzymatic activity.</text>
</comment>
<evidence type="ECO:0000256" key="5">
    <source>
        <dbReference type="ARBA" id="ARBA00022676"/>
    </source>
</evidence>
<comment type="similarity">
    <text evidence="4 16">Belongs to the glycosyltransferase 31 family.</text>
</comment>
<evidence type="ECO:0000256" key="2">
    <source>
        <dbReference type="ARBA" id="ARBA00004323"/>
    </source>
</evidence>
<evidence type="ECO:0000256" key="7">
    <source>
        <dbReference type="ARBA" id="ARBA00022692"/>
    </source>
</evidence>
<comment type="pathway">
    <text evidence="3">Protein modification; protein glycosylation.</text>
</comment>
<accession>A0A672K0H0</accession>
<organism evidence="17 18">
    <name type="scientific">Sinocyclocheilus grahami</name>
    <name type="common">Dianchi golden-line fish</name>
    <name type="synonym">Barbus grahami</name>
    <dbReference type="NCBI Taxonomy" id="75366"/>
    <lineage>
        <taxon>Eukaryota</taxon>
        <taxon>Metazoa</taxon>
        <taxon>Chordata</taxon>
        <taxon>Craniata</taxon>
        <taxon>Vertebrata</taxon>
        <taxon>Euteleostomi</taxon>
        <taxon>Actinopterygii</taxon>
        <taxon>Neopterygii</taxon>
        <taxon>Teleostei</taxon>
        <taxon>Ostariophysi</taxon>
        <taxon>Cypriniformes</taxon>
        <taxon>Cyprinidae</taxon>
        <taxon>Cyprininae</taxon>
        <taxon>Sinocyclocheilus</taxon>
    </lineage>
</organism>
<keyword evidence="5 16" id="KW-0328">Glycosyltransferase</keyword>
<evidence type="ECO:0000256" key="16">
    <source>
        <dbReference type="RuleBase" id="RU363063"/>
    </source>
</evidence>
<sequence length="427" mass="49262">MKLLIVAIASSFCLVIFFSKLKYVEHKQRYLAKITSVSDTTPRNPTTVVVSSIKKKTYNVAPYELPPLRISETFRKGIPKNGAFWNRKKGIPKNGAFWNRKLHSLLRQFDSADNQTQKGPLDKFNCQPESFELLQTNIQDVRSYPALYGDFLRGMECRDPPLLIDQPDKCDQIFLLFAIKSIPRHFERRQAVRETWGRGGLYENGLQVRTVFLLGRSSADDPKLDKLVSFEAQQFQDLLVWDFHDSFYNLTLKEHVFFKWMLDNCPHVSFIFKGDDDVFANTQAILNHLQSLEPEQATALYTGQIISSANPLRDPKIKYYVPQSFYEGPYPPYAGGGGFLFSGNLLPSLYHVSFYIPFFPIDDVYNGMCFKALGIPATKHEGFKTFDIREQDRENPCVHKDLLLVHQRNPGQTMRLWRNMHSTMLTC</sequence>
<dbReference type="GO" id="GO:0006493">
    <property type="term" value="P:protein O-linked glycosylation"/>
    <property type="evidence" value="ECO:0007669"/>
    <property type="project" value="TreeGrafter"/>
</dbReference>
<dbReference type="GO" id="GO:0016262">
    <property type="term" value="F:protein N-acetylglucosaminyltransferase activity"/>
    <property type="evidence" value="ECO:0007669"/>
    <property type="project" value="TreeGrafter"/>
</dbReference>
<comment type="subcellular location">
    <subcellularLocation>
        <location evidence="2 16">Golgi apparatus membrane</location>
        <topology evidence="2 16">Single-pass type II membrane protein</topology>
    </subcellularLocation>
</comment>
<comment type="cofactor">
    <cofactor evidence="1">
        <name>Mn(2+)</name>
        <dbReference type="ChEBI" id="CHEBI:29035"/>
    </cofactor>
</comment>
<evidence type="ECO:0000256" key="1">
    <source>
        <dbReference type="ARBA" id="ARBA00001936"/>
    </source>
</evidence>
<reference evidence="17" key="2">
    <citation type="submission" date="2025-09" db="UniProtKB">
        <authorList>
            <consortium name="Ensembl"/>
        </authorList>
    </citation>
    <scope>IDENTIFICATION</scope>
</reference>
<protein>
    <recommendedName>
        <fullName evidence="16">Hexosyltransferase</fullName>
        <ecNumber evidence="16">2.4.1.-</ecNumber>
    </recommendedName>
</protein>
<keyword evidence="18" id="KW-1185">Reference proteome</keyword>
<keyword evidence="11" id="KW-0472">Membrane</keyword>
<evidence type="ECO:0000256" key="9">
    <source>
        <dbReference type="ARBA" id="ARBA00022989"/>
    </source>
</evidence>
<name>A0A672K0H0_SINGR</name>
<comment type="catalytic activity">
    <reaction evidence="14">
        <text>a beta-D-galactosyl-(1-&gt;4)-N-acetyl-beta-D-glucosaminyl derivative + UDP-N-acetyl-alpha-D-glucosamine = an N-acetyl-beta-D-glucosaminyl-(1-&gt;3)-beta-D-galactosyl-(1-&gt;4)-N-acetyl-beta-D-glucosaminyl derivative + UDP + H(+)</text>
        <dbReference type="Rhea" id="RHEA:14389"/>
        <dbReference type="ChEBI" id="CHEBI:15378"/>
        <dbReference type="ChEBI" id="CHEBI:57705"/>
        <dbReference type="ChEBI" id="CHEBI:58223"/>
        <dbReference type="ChEBI" id="CHEBI:133507"/>
        <dbReference type="ChEBI" id="CHEBI:134090"/>
        <dbReference type="EC" id="2.4.1.149"/>
    </reaction>
</comment>
<keyword evidence="10 16" id="KW-0333">Golgi apparatus</keyword>
<evidence type="ECO:0000256" key="12">
    <source>
        <dbReference type="ARBA" id="ARBA00023180"/>
    </source>
</evidence>
<dbReference type="GO" id="GO:0000139">
    <property type="term" value="C:Golgi membrane"/>
    <property type="evidence" value="ECO:0007669"/>
    <property type="project" value="UniProtKB-SubCell"/>
</dbReference>
<dbReference type="Proteomes" id="UP000472262">
    <property type="component" value="Unassembled WGS sequence"/>
</dbReference>
<dbReference type="Ensembl" id="ENSSGRT00000002214.1">
    <property type="protein sequence ID" value="ENSSGRP00000002027.1"/>
    <property type="gene ID" value="ENSSGRG00000001215.1"/>
</dbReference>
<keyword evidence="7" id="KW-0812">Transmembrane</keyword>
<evidence type="ECO:0000256" key="15">
    <source>
        <dbReference type="ARBA" id="ARBA00065824"/>
    </source>
</evidence>
<dbReference type="OMA" id="CPHASFI"/>
<evidence type="ECO:0000256" key="10">
    <source>
        <dbReference type="ARBA" id="ARBA00023034"/>
    </source>
</evidence>
<evidence type="ECO:0000256" key="11">
    <source>
        <dbReference type="ARBA" id="ARBA00023136"/>
    </source>
</evidence>
<dbReference type="PANTHER" id="PTHR11214">
    <property type="entry name" value="BETA-1,3-N-ACETYLGLUCOSAMINYLTRANSFERASE"/>
    <property type="match status" value="1"/>
</dbReference>